<evidence type="ECO:0000256" key="2">
    <source>
        <dbReference type="ARBA" id="ARBA00005272"/>
    </source>
</evidence>
<gene>
    <name evidence="7" type="ORF">CTAYLR_008069</name>
</gene>
<keyword evidence="3" id="KW-0285">Flavoprotein</keyword>
<comment type="cofactor">
    <cofactor evidence="1">
        <name>FAD</name>
        <dbReference type="ChEBI" id="CHEBI:57692"/>
    </cofactor>
</comment>
<keyword evidence="8" id="KW-1185">Reference proteome</keyword>
<dbReference type="EMBL" id="JAQMWT010000145">
    <property type="protein sequence ID" value="KAJ8609250.1"/>
    <property type="molecule type" value="Genomic_DNA"/>
</dbReference>
<evidence type="ECO:0000256" key="3">
    <source>
        <dbReference type="ARBA" id="ARBA00022630"/>
    </source>
</evidence>
<dbReference type="PANTHER" id="PTHR42913:SF3">
    <property type="entry name" value="64 KDA MITOCHONDRIAL NADH DEHYDROGENASE (EUROFUNG)"/>
    <property type="match status" value="1"/>
</dbReference>
<sequence length="398" mass="42616">MVAPQPTRVCVARDEVVVVGGGFAGLYTALKLAGRNRRRRVRLIDSRERFCFLPLLYEYACGEMGIEEVSVPFELALRGTGIAFERAEVSSLDLDSKEVSLKDGRILRGEALVIALGKETVAPPGTVPFYRLEDATRVRAAKDWRKIAVVGGGYTGVELACHLGTLGREVTLVHRGSTLVPLAQNRTREVATEALRRSNVRVRLGAGVSEVRDDGAVALDSEVIIDGLDAVVWTAGSRLAGPVRDLDRRFKRRLEDDGPLGVDAALRVRACDGVFALGDAAATPGPRLSPSAQTALQQADVAAANLDAYLDGLEPVKNFNYLQLGELVSFAPDDAAAAILPGFLDGLAVLDGPVASLARRLVYAARMPTPNQRLVSFAGLAISEATKRRGPPPPPLFF</sequence>
<accession>A0AAD7ULE8</accession>
<dbReference type="Pfam" id="PF07992">
    <property type="entry name" value="Pyr_redox_2"/>
    <property type="match status" value="1"/>
</dbReference>
<comment type="caution">
    <text evidence="7">The sequence shown here is derived from an EMBL/GenBank/DDBJ whole genome shotgun (WGS) entry which is preliminary data.</text>
</comment>
<dbReference type="PRINTS" id="PR00469">
    <property type="entry name" value="PNDRDTASEII"/>
</dbReference>
<dbReference type="GO" id="GO:0019646">
    <property type="term" value="P:aerobic electron transport chain"/>
    <property type="evidence" value="ECO:0007669"/>
    <property type="project" value="TreeGrafter"/>
</dbReference>
<comment type="similarity">
    <text evidence="2">Belongs to the NADH dehydrogenase family.</text>
</comment>
<dbReference type="Proteomes" id="UP001230188">
    <property type="component" value="Unassembled WGS sequence"/>
</dbReference>
<dbReference type="AlphaFoldDB" id="A0AAD7ULE8"/>
<keyword evidence="4" id="KW-0274">FAD</keyword>
<feature type="domain" description="FAD/NAD(P)-binding" evidence="6">
    <location>
        <begin position="15"/>
        <end position="299"/>
    </location>
</feature>
<dbReference type="Gene3D" id="3.50.50.100">
    <property type="match status" value="1"/>
</dbReference>
<dbReference type="PANTHER" id="PTHR42913">
    <property type="entry name" value="APOPTOSIS-INDUCING FACTOR 1"/>
    <property type="match status" value="1"/>
</dbReference>
<dbReference type="InterPro" id="IPR036188">
    <property type="entry name" value="FAD/NAD-bd_sf"/>
</dbReference>
<keyword evidence="5" id="KW-0560">Oxidoreductase</keyword>
<evidence type="ECO:0000256" key="1">
    <source>
        <dbReference type="ARBA" id="ARBA00001974"/>
    </source>
</evidence>
<name>A0AAD7ULE8_9STRA</name>
<dbReference type="InterPro" id="IPR051169">
    <property type="entry name" value="NADH-Q_oxidoreductase"/>
</dbReference>
<evidence type="ECO:0000313" key="7">
    <source>
        <dbReference type="EMBL" id="KAJ8609250.1"/>
    </source>
</evidence>
<evidence type="ECO:0000256" key="5">
    <source>
        <dbReference type="ARBA" id="ARBA00023002"/>
    </source>
</evidence>
<proteinExistence type="inferred from homology"/>
<evidence type="ECO:0000259" key="6">
    <source>
        <dbReference type="Pfam" id="PF07992"/>
    </source>
</evidence>
<dbReference type="PRINTS" id="PR00368">
    <property type="entry name" value="FADPNR"/>
</dbReference>
<protein>
    <recommendedName>
        <fullName evidence="6">FAD/NAD(P)-binding domain-containing protein</fullName>
    </recommendedName>
</protein>
<reference evidence="7" key="1">
    <citation type="submission" date="2023-01" db="EMBL/GenBank/DDBJ databases">
        <title>Metagenome sequencing of chrysophaentin producing Chrysophaeum taylorii.</title>
        <authorList>
            <person name="Davison J."/>
            <person name="Bewley C."/>
        </authorList>
    </citation>
    <scope>NUCLEOTIDE SEQUENCE</scope>
    <source>
        <strain evidence="7">NIES-1699</strain>
    </source>
</reference>
<organism evidence="7 8">
    <name type="scientific">Chrysophaeum taylorii</name>
    <dbReference type="NCBI Taxonomy" id="2483200"/>
    <lineage>
        <taxon>Eukaryota</taxon>
        <taxon>Sar</taxon>
        <taxon>Stramenopiles</taxon>
        <taxon>Ochrophyta</taxon>
        <taxon>Pelagophyceae</taxon>
        <taxon>Pelagomonadales</taxon>
        <taxon>Pelagomonadaceae</taxon>
        <taxon>Chrysophaeum</taxon>
    </lineage>
</organism>
<dbReference type="SUPFAM" id="SSF51905">
    <property type="entry name" value="FAD/NAD(P)-binding domain"/>
    <property type="match status" value="2"/>
</dbReference>
<dbReference type="InterPro" id="IPR023753">
    <property type="entry name" value="FAD/NAD-binding_dom"/>
</dbReference>
<evidence type="ECO:0000256" key="4">
    <source>
        <dbReference type="ARBA" id="ARBA00022827"/>
    </source>
</evidence>
<dbReference type="GO" id="GO:0003955">
    <property type="term" value="F:NAD(P)H dehydrogenase (quinone) activity"/>
    <property type="evidence" value="ECO:0007669"/>
    <property type="project" value="TreeGrafter"/>
</dbReference>
<evidence type="ECO:0000313" key="8">
    <source>
        <dbReference type="Proteomes" id="UP001230188"/>
    </source>
</evidence>